<protein>
    <submittedName>
        <fullName evidence="1">Uncharacterized protein</fullName>
    </submittedName>
</protein>
<proteinExistence type="predicted"/>
<dbReference type="AlphaFoldDB" id="A0A9P7DU98"/>
<evidence type="ECO:0000313" key="1">
    <source>
        <dbReference type="EMBL" id="KAG1802975.1"/>
    </source>
</evidence>
<dbReference type="EMBL" id="JABBWG010000075">
    <property type="protein sequence ID" value="KAG1802975.1"/>
    <property type="molecule type" value="Genomic_DNA"/>
</dbReference>
<dbReference type="GeneID" id="64635274"/>
<keyword evidence="2" id="KW-1185">Reference proteome</keyword>
<accession>A0A9P7DU98</accession>
<gene>
    <name evidence="1" type="ORF">BJ212DRAFT_1487266</name>
</gene>
<reference evidence="1" key="1">
    <citation type="journal article" date="2020" name="New Phytol.">
        <title>Comparative genomics reveals dynamic genome evolution in host specialist ectomycorrhizal fungi.</title>
        <authorList>
            <person name="Lofgren L.A."/>
            <person name="Nguyen N.H."/>
            <person name="Vilgalys R."/>
            <person name="Ruytinx J."/>
            <person name="Liao H.L."/>
            <person name="Branco S."/>
            <person name="Kuo A."/>
            <person name="LaButti K."/>
            <person name="Lipzen A."/>
            <person name="Andreopoulos W."/>
            <person name="Pangilinan J."/>
            <person name="Riley R."/>
            <person name="Hundley H."/>
            <person name="Na H."/>
            <person name="Barry K."/>
            <person name="Grigoriev I.V."/>
            <person name="Stajich J.E."/>
            <person name="Kennedy P.G."/>
        </authorList>
    </citation>
    <scope>NUCLEOTIDE SEQUENCE</scope>
    <source>
        <strain evidence="1">MN1</strain>
    </source>
</reference>
<comment type="caution">
    <text evidence="1">The sequence shown here is derived from an EMBL/GenBank/DDBJ whole genome shotgun (WGS) entry which is preliminary data.</text>
</comment>
<organism evidence="1 2">
    <name type="scientific">Suillus subaureus</name>
    <dbReference type="NCBI Taxonomy" id="48587"/>
    <lineage>
        <taxon>Eukaryota</taxon>
        <taxon>Fungi</taxon>
        <taxon>Dikarya</taxon>
        <taxon>Basidiomycota</taxon>
        <taxon>Agaricomycotina</taxon>
        <taxon>Agaricomycetes</taxon>
        <taxon>Agaricomycetidae</taxon>
        <taxon>Boletales</taxon>
        <taxon>Suillineae</taxon>
        <taxon>Suillaceae</taxon>
        <taxon>Suillus</taxon>
    </lineage>
</organism>
<dbReference type="RefSeq" id="XP_041186358.1">
    <property type="nucleotide sequence ID" value="XM_041341258.1"/>
</dbReference>
<name>A0A9P7DU98_9AGAM</name>
<dbReference type="Proteomes" id="UP000807769">
    <property type="component" value="Unassembled WGS sequence"/>
</dbReference>
<evidence type="ECO:0000313" key="2">
    <source>
        <dbReference type="Proteomes" id="UP000807769"/>
    </source>
</evidence>
<sequence length="91" mass="9767">MQILNSSKLVQKAWAKCTANEWNLSAKCLTSKKAKAALEINVKIGNAVGIDLPSGDGLVGQGYCVDPAMLIEDEDIGFYHSGGDMESIWAH</sequence>
<dbReference type="OrthoDB" id="3341102at2759"/>